<keyword evidence="1" id="KW-0175">Coiled coil</keyword>
<organism evidence="3 4">
    <name type="scientific">Enterospora canceri</name>
    <dbReference type="NCBI Taxonomy" id="1081671"/>
    <lineage>
        <taxon>Eukaryota</taxon>
        <taxon>Fungi</taxon>
        <taxon>Fungi incertae sedis</taxon>
        <taxon>Microsporidia</taxon>
        <taxon>Enterocytozoonidae</taxon>
        <taxon>Enterospora</taxon>
    </lineage>
</organism>
<dbReference type="EMBL" id="LWDP01000060">
    <property type="protein sequence ID" value="ORD93643.1"/>
    <property type="molecule type" value="Genomic_DNA"/>
</dbReference>
<accession>A0A1Y1S5E9</accession>
<protein>
    <submittedName>
        <fullName evidence="3">Uncharacterized protein</fullName>
    </submittedName>
</protein>
<dbReference type="AlphaFoldDB" id="A0A1Y1S5E9"/>
<evidence type="ECO:0000313" key="3">
    <source>
        <dbReference type="EMBL" id="ORD93643.1"/>
    </source>
</evidence>
<comment type="caution">
    <text evidence="3">The sequence shown here is derived from an EMBL/GenBank/DDBJ whole genome shotgun (WGS) entry which is preliminary data.</text>
</comment>
<evidence type="ECO:0000256" key="2">
    <source>
        <dbReference type="SAM" id="MobiDB-lite"/>
    </source>
</evidence>
<sequence length="216" mass="25058">MKVADGSDGSDNFDSREQNSTYSGNSEDESSRTDENKKRIRKLFSIHRQIDELEEEYKIKELLQQKLDKITLNGSQYHAPENDVGDKVLEKEEEIEENLEKYMDIEEDAIKDKKGRFIIEKVKKQVGDSQKGRFRVTSGHEGSSKTESDSGCNISQIYRMVEMQNKQIDILFDMINNVSGNDKLFQKEFIELAKKMDEGLSNMKKQIKKKRVNSKM</sequence>
<dbReference type="VEuPathDB" id="MicrosporidiaDB:ECANGB1_1842"/>
<dbReference type="Proteomes" id="UP000192639">
    <property type="component" value="Unassembled WGS sequence"/>
</dbReference>
<evidence type="ECO:0000256" key="1">
    <source>
        <dbReference type="SAM" id="Coils"/>
    </source>
</evidence>
<feature type="region of interest" description="Disordered" evidence="2">
    <location>
        <begin position="1"/>
        <end position="39"/>
    </location>
</feature>
<dbReference type="OrthoDB" id="2196219at2759"/>
<feature type="coiled-coil region" evidence="1">
    <location>
        <begin position="50"/>
        <end position="109"/>
    </location>
</feature>
<keyword evidence="4" id="KW-1185">Reference proteome</keyword>
<proteinExistence type="predicted"/>
<reference evidence="3 4" key="1">
    <citation type="journal article" date="2017" name="Environ. Microbiol.">
        <title>Decay of the glycolytic pathway and adaptation to intranuclear parasitism within Enterocytozoonidae microsporidia.</title>
        <authorList>
            <person name="Wiredu Boakye D."/>
            <person name="Jaroenlak P."/>
            <person name="Prachumwat A."/>
            <person name="Williams T.A."/>
            <person name="Bateman K.S."/>
            <person name="Itsathitphaisarn O."/>
            <person name="Sritunyalucksana K."/>
            <person name="Paszkiewicz K.H."/>
            <person name="Moore K.A."/>
            <person name="Stentiford G.D."/>
            <person name="Williams B.A."/>
        </authorList>
    </citation>
    <scope>NUCLEOTIDE SEQUENCE [LARGE SCALE GENOMIC DNA]</scope>
    <source>
        <strain evidence="3 4">GB1</strain>
    </source>
</reference>
<gene>
    <name evidence="3" type="ORF">ECANGB1_1842</name>
</gene>
<evidence type="ECO:0000313" key="4">
    <source>
        <dbReference type="Proteomes" id="UP000192639"/>
    </source>
</evidence>
<name>A0A1Y1S5E9_9MICR</name>
<feature type="region of interest" description="Disordered" evidence="2">
    <location>
        <begin position="130"/>
        <end position="150"/>
    </location>
</feature>